<dbReference type="Pfam" id="PF01156">
    <property type="entry name" value="IU_nuc_hydro"/>
    <property type="match status" value="1"/>
</dbReference>
<reference evidence="3" key="1">
    <citation type="submission" date="2021-12" db="EMBL/GenBank/DDBJ databases">
        <authorList>
            <person name="King R."/>
        </authorList>
    </citation>
    <scope>NUCLEOTIDE SEQUENCE</scope>
</reference>
<dbReference type="PANTHER" id="PTHR46190:SF1">
    <property type="entry name" value="SI:CH211-201H21.5"/>
    <property type="match status" value="1"/>
</dbReference>
<evidence type="ECO:0000313" key="3">
    <source>
        <dbReference type="EMBL" id="CAH0406169.1"/>
    </source>
</evidence>
<dbReference type="PANTHER" id="PTHR46190">
    <property type="entry name" value="SI:CH211-201H21.5-RELATED"/>
    <property type="match status" value="1"/>
</dbReference>
<protein>
    <recommendedName>
        <fullName evidence="2">Inosine/uridine-preferring nucleoside hydrolase domain-containing protein</fullName>
    </recommendedName>
</protein>
<organism evidence="3 4">
    <name type="scientific">Chilo suppressalis</name>
    <name type="common">Asiatic rice borer moth</name>
    <dbReference type="NCBI Taxonomy" id="168631"/>
    <lineage>
        <taxon>Eukaryota</taxon>
        <taxon>Metazoa</taxon>
        <taxon>Ecdysozoa</taxon>
        <taxon>Arthropoda</taxon>
        <taxon>Hexapoda</taxon>
        <taxon>Insecta</taxon>
        <taxon>Pterygota</taxon>
        <taxon>Neoptera</taxon>
        <taxon>Endopterygota</taxon>
        <taxon>Lepidoptera</taxon>
        <taxon>Glossata</taxon>
        <taxon>Ditrysia</taxon>
        <taxon>Pyraloidea</taxon>
        <taxon>Crambidae</taxon>
        <taxon>Crambinae</taxon>
        <taxon>Chilo</taxon>
    </lineage>
</organism>
<dbReference type="SUPFAM" id="SSF53590">
    <property type="entry name" value="Nucleoside hydrolase"/>
    <property type="match status" value="1"/>
</dbReference>
<evidence type="ECO:0000259" key="2">
    <source>
        <dbReference type="Pfam" id="PF01156"/>
    </source>
</evidence>
<proteinExistence type="inferred from homology"/>
<dbReference type="InterPro" id="IPR036452">
    <property type="entry name" value="Ribo_hydro-like"/>
</dbReference>
<dbReference type="Proteomes" id="UP001153292">
    <property type="component" value="Chromosome 5"/>
</dbReference>
<keyword evidence="4" id="KW-1185">Reference proteome</keyword>
<name>A0ABN8B956_CHISP</name>
<sequence>MVIRKIIRLNSLFTKFISRSSKDMPSEIPATKRPKLVIDNDAGGDDAMAIFLAVLNEKHFDGPQLIGLTTVNGNTCEDNVYVNNQRILKVANRQDIPIYRGSKSSLVHTPDGGTYFGQDGLGDTGDVYTDLVPAKPTNAVQALIELSKTYKDELTVITLGSLTNVALAIKMDPDFLNRLDHLYVAAGHINDESNKDVEFNLYMDVEAYHVVVQNANVEKVTFFPFSQVMEHLNISREWREQVFGAIDSDIVRAQNKFERLAVEQSDRWQALDPAAIAVVVRPDLVTEYKYTKQDVGLCDTMRGIVRNDFVEKNKSTARLVYSVNEEQYKEFLLDVFSADKIK</sequence>
<gene>
    <name evidence="3" type="ORF">CHILSU_LOCUS9543</name>
</gene>
<dbReference type="InterPro" id="IPR001910">
    <property type="entry name" value="Inosine/uridine_hydrolase_dom"/>
</dbReference>
<dbReference type="EMBL" id="OU963898">
    <property type="protein sequence ID" value="CAH0406169.1"/>
    <property type="molecule type" value="Genomic_DNA"/>
</dbReference>
<accession>A0ABN8B956</accession>
<dbReference type="Gene3D" id="3.90.245.10">
    <property type="entry name" value="Ribonucleoside hydrolase-like"/>
    <property type="match status" value="1"/>
</dbReference>
<comment type="similarity">
    <text evidence="1">Belongs to the IUNH family.</text>
</comment>
<evidence type="ECO:0000313" key="4">
    <source>
        <dbReference type="Proteomes" id="UP001153292"/>
    </source>
</evidence>
<dbReference type="InterPro" id="IPR052775">
    <property type="entry name" value="IUN_hydrolase"/>
</dbReference>
<feature type="domain" description="Inosine/uridine-preferring nucleoside hydrolase" evidence="2">
    <location>
        <begin position="36"/>
        <end position="329"/>
    </location>
</feature>
<evidence type="ECO:0000256" key="1">
    <source>
        <dbReference type="ARBA" id="ARBA00009176"/>
    </source>
</evidence>